<keyword evidence="8" id="KW-0812">Transmembrane</keyword>
<keyword evidence="3 7" id="KW-0349">Heme</keyword>
<dbReference type="EMBL" id="JBEPMU010000001">
    <property type="protein sequence ID" value="MET3651010.1"/>
    <property type="molecule type" value="Genomic_DNA"/>
</dbReference>
<evidence type="ECO:0000259" key="9">
    <source>
        <dbReference type="SMART" id="SM01060"/>
    </source>
</evidence>
<reference evidence="10 11" key="1">
    <citation type="submission" date="2024-06" db="EMBL/GenBank/DDBJ databases">
        <title>Sorghum-associated microbial communities from plants grown in Nebraska, USA.</title>
        <authorList>
            <person name="Schachtman D."/>
        </authorList>
    </citation>
    <scope>NUCLEOTIDE SEQUENCE [LARGE SCALE GENOMIC DNA]</scope>
    <source>
        <strain evidence="10 11">1073</strain>
    </source>
</reference>
<evidence type="ECO:0000256" key="2">
    <source>
        <dbReference type="ARBA" id="ARBA00022559"/>
    </source>
</evidence>
<evidence type="ECO:0000256" key="4">
    <source>
        <dbReference type="ARBA" id="ARBA00022723"/>
    </source>
</evidence>
<organism evidence="10 11">
    <name type="scientific">Dyella japonica</name>
    <dbReference type="NCBI Taxonomy" id="231455"/>
    <lineage>
        <taxon>Bacteria</taxon>
        <taxon>Pseudomonadati</taxon>
        <taxon>Pseudomonadota</taxon>
        <taxon>Gammaproteobacteria</taxon>
        <taxon>Lysobacterales</taxon>
        <taxon>Rhodanobacteraceae</taxon>
        <taxon>Dyella</taxon>
    </lineage>
</organism>
<gene>
    <name evidence="10" type="ORF">ABIC75_000712</name>
</gene>
<keyword evidence="2 7" id="KW-0575">Peroxidase</keyword>
<proteinExistence type="inferred from homology"/>
<dbReference type="Pfam" id="PF00199">
    <property type="entry name" value="Catalase"/>
    <property type="match status" value="1"/>
</dbReference>
<dbReference type="SMART" id="SM01060">
    <property type="entry name" value="Catalase"/>
    <property type="match status" value="1"/>
</dbReference>
<dbReference type="Proteomes" id="UP001549184">
    <property type="component" value="Unassembled WGS sequence"/>
</dbReference>
<evidence type="ECO:0000256" key="3">
    <source>
        <dbReference type="ARBA" id="ARBA00022617"/>
    </source>
</evidence>
<dbReference type="InterPro" id="IPR024168">
    <property type="entry name" value="Catalase_SrpA-type_pred"/>
</dbReference>
<dbReference type="InterPro" id="IPR011614">
    <property type="entry name" value="Catalase_core"/>
</dbReference>
<dbReference type="SUPFAM" id="SSF56634">
    <property type="entry name" value="Heme-dependent catalase-like"/>
    <property type="match status" value="1"/>
</dbReference>
<evidence type="ECO:0000256" key="1">
    <source>
        <dbReference type="ARBA" id="ARBA00005329"/>
    </source>
</evidence>
<keyword evidence="6 7" id="KW-0408">Iron</keyword>
<dbReference type="GO" id="GO:0004096">
    <property type="term" value="F:catalase activity"/>
    <property type="evidence" value="ECO:0007669"/>
    <property type="project" value="UniProtKB-EC"/>
</dbReference>
<evidence type="ECO:0000313" key="11">
    <source>
        <dbReference type="Proteomes" id="UP001549184"/>
    </source>
</evidence>
<keyword evidence="11" id="KW-1185">Reference proteome</keyword>
<dbReference type="CDD" id="cd08153">
    <property type="entry name" value="srpA_like"/>
    <property type="match status" value="1"/>
</dbReference>
<dbReference type="EC" id="1.11.1.-" evidence="7"/>
<comment type="similarity">
    <text evidence="1 7">Belongs to the catalase family.</text>
</comment>
<keyword evidence="5 7" id="KW-0560">Oxidoreductase</keyword>
<protein>
    <recommendedName>
        <fullName evidence="7">Catalase-related peroxidase</fullName>
        <ecNumber evidence="7">1.11.1.-</ecNumber>
    </recommendedName>
</protein>
<comment type="cofactor">
    <cofactor evidence="7">
        <name>heme</name>
        <dbReference type="ChEBI" id="CHEBI:30413"/>
    </cofactor>
</comment>
<accession>A0ABV2JRV1</accession>
<dbReference type="InterPro" id="IPR018028">
    <property type="entry name" value="Catalase"/>
</dbReference>
<keyword evidence="8" id="KW-1133">Transmembrane helix</keyword>
<sequence>MALQSPGQNKLRPLVVIGLIVLVAAGLFGYTGWWAPRHVTSKKLVEVFAPPGGPALGHRRNHAKGICFTGTFEANGNGQALSSAPMFQRGEYPIIGRFNLGSPELSATDASVRVRGMGLQIAASNGQLWRTAMINAPVFAAANPDAFYDLLVASKSKEADAMKNYIAAHPEFGAFLAWAKSAPWTGSYAEETYNSLNSFEFTASNGTKHIVRWSLLPQSPVTNLSTADLAQRPADFLEQEITERINRGPARWTMQVTVATQEDPVNDPTKAWPKDRQTIDVGTLVVQQIEPEQNGPCRDLNYDPTVLPTGMAVSSDPFPAARSAVYRRSYDLRASEEKYYPEGKSGVQP</sequence>
<feature type="domain" description="Catalase core" evidence="9">
    <location>
        <begin position="40"/>
        <end position="348"/>
    </location>
</feature>
<dbReference type="Gene3D" id="1.20.1280.120">
    <property type="match status" value="1"/>
</dbReference>
<dbReference type="Gene3D" id="2.40.180.10">
    <property type="entry name" value="Catalase core domain"/>
    <property type="match status" value="1"/>
</dbReference>
<comment type="caution">
    <text evidence="10">The sequence shown here is derived from an EMBL/GenBank/DDBJ whole genome shotgun (WGS) entry which is preliminary data.</text>
</comment>
<comment type="function">
    <text evidence="7">Has an organic peroxide-dependent peroxidase activity.</text>
</comment>
<evidence type="ECO:0000256" key="7">
    <source>
        <dbReference type="PIRNR" id="PIRNR000296"/>
    </source>
</evidence>
<dbReference type="PIRSF" id="PIRSF000296">
    <property type="entry name" value="SrpA"/>
    <property type="match status" value="1"/>
</dbReference>
<keyword evidence="8" id="KW-0472">Membrane</keyword>
<feature type="transmembrane region" description="Helical" evidence="8">
    <location>
        <begin position="12"/>
        <end position="35"/>
    </location>
</feature>
<evidence type="ECO:0000256" key="6">
    <source>
        <dbReference type="ARBA" id="ARBA00023004"/>
    </source>
</evidence>
<dbReference type="PANTHER" id="PTHR11465">
    <property type="entry name" value="CATALASE"/>
    <property type="match status" value="1"/>
</dbReference>
<name>A0ABV2JRV1_9GAMM</name>
<dbReference type="PROSITE" id="PS51402">
    <property type="entry name" value="CATALASE_3"/>
    <property type="match status" value="1"/>
</dbReference>
<keyword evidence="4 7" id="KW-0479">Metal-binding</keyword>
<evidence type="ECO:0000256" key="8">
    <source>
        <dbReference type="SAM" id="Phobius"/>
    </source>
</evidence>
<dbReference type="PANTHER" id="PTHR11465:SF9">
    <property type="entry name" value="CATALASE"/>
    <property type="match status" value="1"/>
</dbReference>
<dbReference type="RefSeq" id="WP_354012476.1">
    <property type="nucleotide sequence ID" value="NZ_JBEPMU010000001.1"/>
</dbReference>
<evidence type="ECO:0000313" key="10">
    <source>
        <dbReference type="EMBL" id="MET3651010.1"/>
    </source>
</evidence>
<dbReference type="InterPro" id="IPR020835">
    <property type="entry name" value="Catalase_sf"/>
</dbReference>
<evidence type="ECO:0000256" key="5">
    <source>
        <dbReference type="ARBA" id="ARBA00023002"/>
    </source>
</evidence>